<organism evidence="1 2">
    <name type="scientific">Tieghemostelium lacteum</name>
    <name type="common">Slime mold</name>
    <name type="synonym">Dictyostelium lacteum</name>
    <dbReference type="NCBI Taxonomy" id="361077"/>
    <lineage>
        <taxon>Eukaryota</taxon>
        <taxon>Amoebozoa</taxon>
        <taxon>Evosea</taxon>
        <taxon>Eumycetozoa</taxon>
        <taxon>Dictyostelia</taxon>
        <taxon>Dictyosteliales</taxon>
        <taxon>Raperosteliaceae</taxon>
        <taxon>Tieghemostelium</taxon>
    </lineage>
</organism>
<dbReference type="AlphaFoldDB" id="A0A152A796"/>
<accession>A0A152A796</accession>
<proteinExistence type="predicted"/>
<dbReference type="EMBL" id="LODT01000004">
    <property type="protein sequence ID" value="KYR02076.1"/>
    <property type="molecule type" value="Genomic_DNA"/>
</dbReference>
<dbReference type="Proteomes" id="UP000076078">
    <property type="component" value="Unassembled WGS sequence"/>
</dbReference>
<evidence type="ECO:0000313" key="1">
    <source>
        <dbReference type="EMBL" id="KYR02076.1"/>
    </source>
</evidence>
<protein>
    <submittedName>
        <fullName evidence="1">Uncharacterized protein</fullName>
    </submittedName>
</protein>
<keyword evidence="2" id="KW-1185">Reference proteome</keyword>
<name>A0A152A796_TIELA</name>
<evidence type="ECO:0000313" key="2">
    <source>
        <dbReference type="Proteomes" id="UP000076078"/>
    </source>
</evidence>
<sequence>MSSFTIPNIIVFNIIGELLDNEHLPFKYKLSLGLINSVVFKWVSERIVFSERCLSEPSGQDHLENKYCLFKKVRNMVFNKDSKYLDINQSVRDSIVDLEIHYTDQFNCQTKESAMVTVKNYPKLQSLYIRFIKPVIQEQDIQMINEFPLVKELFIHTLQTADHAQLLLKVLDRVKPTIQSLTIGTFVEAIMNNYPLKLPDEIVRFLCTYCPNQLKSLHFTCDNPASIKTILHNQIDSLTAFSQTFYLDPSLDFVEQSTVLKSLYIRDLDHDQFTRLLNICNQKPHLKSLSLNLGAPFPENMEWKIFNNIQRLHLEATLDKLEKFLKSNSNEDSKLTHVSLHPILSNNTHVSLLPSIHQFFDKNRTLLSFECKIKLIGDQSEVTQSHLVSVAISQHPTIKHLFLHLHDLQSEQSDNTKILSKLHHSNTLDYITINANMMRKQPPFPELPFALTLEKRKYFYFIRGGIHYQENTSSTTTTTSQQPSSPPSSKILKIVKSTFFK</sequence>
<dbReference type="OrthoDB" id="18482at2759"/>
<reference evidence="1 2" key="1">
    <citation type="submission" date="2015-12" db="EMBL/GenBank/DDBJ databases">
        <title>Dictyostelia acquired genes for synthesis and detection of signals that induce cell-type specialization by lateral gene transfer from prokaryotes.</title>
        <authorList>
            <person name="Gloeckner G."/>
            <person name="Schaap P."/>
        </authorList>
    </citation>
    <scope>NUCLEOTIDE SEQUENCE [LARGE SCALE GENOMIC DNA]</scope>
    <source>
        <strain evidence="1 2">TK</strain>
    </source>
</reference>
<gene>
    <name evidence="1" type="ORF">DLAC_00876</name>
</gene>
<dbReference type="InParanoid" id="A0A152A796"/>
<comment type="caution">
    <text evidence="1">The sequence shown here is derived from an EMBL/GenBank/DDBJ whole genome shotgun (WGS) entry which is preliminary data.</text>
</comment>